<name>A0A1G1XLR0_9BACT</name>
<evidence type="ECO:0000256" key="4">
    <source>
        <dbReference type="ARBA" id="ARBA00023125"/>
    </source>
</evidence>
<dbReference type="GO" id="GO:0005737">
    <property type="term" value="C:cytoplasm"/>
    <property type="evidence" value="ECO:0007669"/>
    <property type="project" value="UniProtKB-SubCell"/>
</dbReference>
<dbReference type="PANTHER" id="PTHR46565:SF20">
    <property type="entry name" value="COLD SHOCK DOMAIN-CONTAINING PROTEIN 4"/>
    <property type="match status" value="1"/>
</dbReference>
<gene>
    <name evidence="8" type="ORF">A2Y82_03475</name>
</gene>
<dbReference type="InterPro" id="IPR012156">
    <property type="entry name" value="Cold_shock_CspA"/>
</dbReference>
<evidence type="ECO:0000313" key="8">
    <source>
        <dbReference type="EMBL" id="OGY40948.1"/>
    </source>
</evidence>
<dbReference type="EMBL" id="MHHZ01000023">
    <property type="protein sequence ID" value="OGY40948.1"/>
    <property type="molecule type" value="Genomic_DNA"/>
</dbReference>
<proteinExistence type="predicted"/>
<reference evidence="8 9" key="1">
    <citation type="journal article" date="2016" name="Nat. Commun.">
        <title>Thousands of microbial genomes shed light on interconnected biogeochemical processes in an aquifer system.</title>
        <authorList>
            <person name="Anantharaman K."/>
            <person name="Brown C.T."/>
            <person name="Hug L.A."/>
            <person name="Sharon I."/>
            <person name="Castelle C.J."/>
            <person name="Probst A.J."/>
            <person name="Thomas B.C."/>
            <person name="Singh A."/>
            <person name="Wilkins M.J."/>
            <person name="Karaoz U."/>
            <person name="Brodie E.L."/>
            <person name="Williams K.H."/>
            <person name="Hubbard S.S."/>
            <person name="Banfield J.F."/>
        </authorList>
    </citation>
    <scope>NUCLEOTIDE SEQUENCE [LARGE SCALE GENOMIC DNA]</scope>
</reference>
<keyword evidence="3" id="KW-0805">Transcription regulation</keyword>
<comment type="subcellular location">
    <subcellularLocation>
        <location evidence="1">Cytoplasm</location>
    </subcellularLocation>
</comment>
<dbReference type="PROSITE" id="PS51857">
    <property type="entry name" value="CSD_2"/>
    <property type="match status" value="1"/>
</dbReference>
<dbReference type="InterPro" id="IPR012340">
    <property type="entry name" value="NA-bd_OB-fold"/>
</dbReference>
<sequence length="66" mass="7250">MNGKIKRLTDKGFGFITSDDNPDKDLFFHSSALQGVGYNDLKEGDAVTFDTEDSDRGPRAINVKLA</sequence>
<dbReference type="InterPro" id="IPR011129">
    <property type="entry name" value="CSD"/>
</dbReference>
<evidence type="ECO:0000256" key="5">
    <source>
        <dbReference type="ARBA" id="ARBA00023159"/>
    </source>
</evidence>
<dbReference type="PIRSF" id="PIRSF002599">
    <property type="entry name" value="Cold_shock_A"/>
    <property type="match status" value="1"/>
</dbReference>
<keyword evidence="5" id="KW-0010">Activator</keyword>
<evidence type="ECO:0000256" key="1">
    <source>
        <dbReference type="ARBA" id="ARBA00004496"/>
    </source>
</evidence>
<dbReference type="CDD" id="cd04458">
    <property type="entry name" value="CSP_CDS"/>
    <property type="match status" value="1"/>
</dbReference>
<dbReference type="Gene3D" id="2.40.50.140">
    <property type="entry name" value="Nucleic acid-binding proteins"/>
    <property type="match status" value="1"/>
</dbReference>
<comment type="caution">
    <text evidence="8">The sequence shown here is derived from an EMBL/GenBank/DDBJ whole genome shotgun (WGS) entry which is preliminary data.</text>
</comment>
<evidence type="ECO:0000313" key="9">
    <source>
        <dbReference type="Proteomes" id="UP000176498"/>
    </source>
</evidence>
<evidence type="ECO:0000256" key="2">
    <source>
        <dbReference type="ARBA" id="ARBA00022490"/>
    </source>
</evidence>
<dbReference type="PANTHER" id="PTHR46565">
    <property type="entry name" value="COLD SHOCK DOMAIN PROTEIN 2"/>
    <property type="match status" value="1"/>
</dbReference>
<dbReference type="Proteomes" id="UP000176498">
    <property type="component" value="Unassembled WGS sequence"/>
</dbReference>
<dbReference type="AlphaFoldDB" id="A0A1G1XLR0"/>
<accession>A0A1G1XLR0</accession>
<dbReference type="InterPro" id="IPR002059">
    <property type="entry name" value="CSP_DNA-bd"/>
</dbReference>
<dbReference type="SUPFAM" id="SSF50249">
    <property type="entry name" value="Nucleic acid-binding proteins"/>
    <property type="match status" value="1"/>
</dbReference>
<keyword evidence="4" id="KW-0238">DNA-binding</keyword>
<dbReference type="GO" id="GO:0003677">
    <property type="term" value="F:DNA binding"/>
    <property type="evidence" value="ECO:0007669"/>
    <property type="project" value="UniProtKB-KW"/>
</dbReference>
<protein>
    <submittedName>
        <fullName evidence="8">Cold-shock protein</fullName>
    </submittedName>
</protein>
<keyword evidence="2" id="KW-0963">Cytoplasm</keyword>
<evidence type="ECO:0000259" key="7">
    <source>
        <dbReference type="PROSITE" id="PS51857"/>
    </source>
</evidence>
<feature type="domain" description="CSD" evidence="7">
    <location>
        <begin position="1"/>
        <end position="65"/>
    </location>
</feature>
<dbReference type="SMART" id="SM00357">
    <property type="entry name" value="CSP"/>
    <property type="match status" value="1"/>
</dbReference>
<evidence type="ECO:0000256" key="3">
    <source>
        <dbReference type="ARBA" id="ARBA00023015"/>
    </source>
</evidence>
<dbReference type="Pfam" id="PF00313">
    <property type="entry name" value="CSD"/>
    <property type="match status" value="1"/>
</dbReference>
<evidence type="ECO:0000256" key="6">
    <source>
        <dbReference type="ARBA" id="ARBA00023163"/>
    </source>
</evidence>
<organism evidence="8 9">
    <name type="scientific">Candidatus Buchananbacteria bacterium RBG_13_36_9</name>
    <dbReference type="NCBI Taxonomy" id="1797530"/>
    <lineage>
        <taxon>Bacteria</taxon>
        <taxon>Candidatus Buchananiibacteriota</taxon>
    </lineage>
</organism>
<keyword evidence="6" id="KW-0804">Transcription</keyword>